<dbReference type="RefSeq" id="WP_036083970.1">
    <property type="nucleotide sequence ID" value="NZ_CBCSHQ010000001.1"/>
</dbReference>
<dbReference type="PANTHER" id="PTHR32309:SF13">
    <property type="entry name" value="FERRIC ENTEROBACTIN TRANSPORT PROTEIN FEPE"/>
    <property type="match status" value="1"/>
</dbReference>
<organism evidence="9 10">
    <name type="scientific">Listeria booriae</name>
    <dbReference type="NCBI Taxonomy" id="1552123"/>
    <lineage>
        <taxon>Bacteria</taxon>
        <taxon>Bacillati</taxon>
        <taxon>Bacillota</taxon>
        <taxon>Bacilli</taxon>
        <taxon>Bacillales</taxon>
        <taxon>Listeriaceae</taxon>
        <taxon>Listeria</taxon>
    </lineage>
</organism>
<dbReference type="EMBL" id="JNFA01000005">
    <property type="protein sequence ID" value="KGL43505.1"/>
    <property type="molecule type" value="Genomic_DNA"/>
</dbReference>
<dbReference type="InterPro" id="IPR050445">
    <property type="entry name" value="Bact_polysacc_biosynth/exp"/>
</dbReference>
<dbReference type="eggNOG" id="COG3944">
    <property type="taxonomic scope" value="Bacteria"/>
</dbReference>
<sequence>MEKMIDLRVVAKRIKQYLWILVLAAVVGIGGSALWATQIATPKYQATADIFVKPQKLETEDFRLDANTNNRLISTYSGILKSHKIIDQVKMKLDIRESFQTIVANLNVKNENESQIISISYTTTTPEEAVKVVNTTIRVMEVEVGALLEDGTIKVLSKATIEEAAIPVSPNIKMNLLMGLFIGLVGGMIIMVAILFSNNTIRENEDIEEITNIPILGEIEKW</sequence>
<evidence type="ECO:0000256" key="6">
    <source>
        <dbReference type="ARBA" id="ARBA00023136"/>
    </source>
</evidence>
<dbReference type="STRING" id="1552123.EP57_02700"/>
<dbReference type="OrthoDB" id="2364354at2"/>
<dbReference type="Proteomes" id="UP000029844">
    <property type="component" value="Unassembled WGS sequence"/>
</dbReference>
<dbReference type="GO" id="GO:0005886">
    <property type="term" value="C:plasma membrane"/>
    <property type="evidence" value="ECO:0007669"/>
    <property type="project" value="UniProtKB-SubCell"/>
</dbReference>
<reference evidence="9 10" key="1">
    <citation type="submission" date="2014-05" db="EMBL/GenBank/DDBJ databases">
        <title>Novel Listeriaceae from food processing environments.</title>
        <authorList>
            <person name="den Bakker H.C."/>
        </authorList>
    </citation>
    <scope>NUCLEOTIDE SEQUENCE [LARGE SCALE GENOMIC DNA]</scope>
    <source>
        <strain evidence="9 10">FSL A5-0281</strain>
    </source>
</reference>
<comment type="subcellular location">
    <subcellularLocation>
        <location evidence="1">Cell membrane</location>
        <topology evidence="1">Multi-pass membrane protein</topology>
    </subcellularLocation>
</comment>
<evidence type="ECO:0000256" key="7">
    <source>
        <dbReference type="SAM" id="Phobius"/>
    </source>
</evidence>
<name>A0A099WHA3_9LIST</name>
<evidence type="ECO:0000256" key="2">
    <source>
        <dbReference type="ARBA" id="ARBA00006683"/>
    </source>
</evidence>
<feature type="domain" description="Polysaccharide chain length determinant N-terminal" evidence="8">
    <location>
        <begin position="5"/>
        <end position="91"/>
    </location>
</feature>
<evidence type="ECO:0000256" key="3">
    <source>
        <dbReference type="ARBA" id="ARBA00022475"/>
    </source>
</evidence>
<feature type="transmembrane region" description="Helical" evidence="7">
    <location>
        <begin position="176"/>
        <end position="196"/>
    </location>
</feature>
<dbReference type="GO" id="GO:0004713">
    <property type="term" value="F:protein tyrosine kinase activity"/>
    <property type="evidence" value="ECO:0007669"/>
    <property type="project" value="TreeGrafter"/>
</dbReference>
<evidence type="ECO:0000313" key="9">
    <source>
        <dbReference type="EMBL" id="KGL43505.1"/>
    </source>
</evidence>
<dbReference type="PANTHER" id="PTHR32309">
    <property type="entry name" value="TYROSINE-PROTEIN KINASE"/>
    <property type="match status" value="1"/>
</dbReference>
<keyword evidence="10" id="KW-1185">Reference proteome</keyword>
<gene>
    <name evidence="9" type="ORF">EP57_02700</name>
</gene>
<dbReference type="AlphaFoldDB" id="A0A099WHA3"/>
<evidence type="ECO:0000256" key="4">
    <source>
        <dbReference type="ARBA" id="ARBA00022692"/>
    </source>
</evidence>
<comment type="caution">
    <text evidence="9">The sequence shown here is derived from an EMBL/GenBank/DDBJ whole genome shotgun (WGS) entry which is preliminary data.</text>
</comment>
<feature type="transmembrane region" description="Helical" evidence="7">
    <location>
        <begin position="17"/>
        <end position="36"/>
    </location>
</feature>
<comment type="similarity">
    <text evidence="2">Belongs to the CpsC/CapA family.</text>
</comment>
<keyword evidence="4 7" id="KW-0812">Transmembrane</keyword>
<accession>A0A099WHA3</accession>
<proteinExistence type="inferred from homology"/>
<evidence type="ECO:0000259" key="8">
    <source>
        <dbReference type="Pfam" id="PF02706"/>
    </source>
</evidence>
<dbReference type="GeneID" id="58716344"/>
<dbReference type="Pfam" id="PF02706">
    <property type="entry name" value="Wzz"/>
    <property type="match status" value="1"/>
</dbReference>
<evidence type="ECO:0000313" key="10">
    <source>
        <dbReference type="Proteomes" id="UP000029844"/>
    </source>
</evidence>
<protein>
    <recommendedName>
        <fullName evidence="8">Polysaccharide chain length determinant N-terminal domain-containing protein</fullName>
    </recommendedName>
</protein>
<keyword evidence="3" id="KW-1003">Cell membrane</keyword>
<evidence type="ECO:0000256" key="1">
    <source>
        <dbReference type="ARBA" id="ARBA00004651"/>
    </source>
</evidence>
<keyword evidence="5 7" id="KW-1133">Transmembrane helix</keyword>
<evidence type="ECO:0000256" key="5">
    <source>
        <dbReference type="ARBA" id="ARBA00022989"/>
    </source>
</evidence>
<keyword evidence="6 7" id="KW-0472">Membrane</keyword>
<dbReference type="InterPro" id="IPR003856">
    <property type="entry name" value="LPS_length_determ_N"/>
</dbReference>